<proteinExistence type="predicted"/>
<evidence type="ECO:0000256" key="3">
    <source>
        <dbReference type="SAM" id="Phobius"/>
    </source>
</evidence>
<evidence type="ECO:0000313" key="5">
    <source>
        <dbReference type="Proteomes" id="UP000823928"/>
    </source>
</evidence>
<sequence length="149" mass="17164">MDINNEENIPIEQSEEVKPQSGSLASKSRKKSKRHKRKIGVYYSFLTFVLLFCLVQVGFGAILNVSKIISYKAKINTMEKVRDEAEIRNRELKSDIKQFSRTSSLEEIARNNLKMAGEDEVLVLINNTANQDSKNKKDKHKKKSENKKF</sequence>
<feature type="coiled-coil region" evidence="1">
    <location>
        <begin position="68"/>
        <end position="102"/>
    </location>
</feature>
<evidence type="ECO:0000256" key="2">
    <source>
        <dbReference type="SAM" id="MobiDB-lite"/>
    </source>
</evidence>
<dbReference type="InterPro" id="IPR007060">
    <property type="entry name" value="FtsL/DivIC"/>
</dbReference>
<keyword evidence="1" id="KW-0175">Coiled coil</keyword>
<reference evidence="4" key="2">
    <citation type="journal article" date="2021" name="PeerJ">
        <title>Extensive microbial diversity within the chicken gut microbiome revealed by metagenomics and culture.</title>
        <authorList>
            <person name="Gilroy R."/>
            <person name="Ravi A."/>
            <person name="Getino M."/>
            <person name="Pursley I."/>
            <person name="Horton D.L."/>
            <person name="Alikhan N.F."/>
            <person name="Baker D."/>
            <person name="Gharbi K."/>
            <person name="Hall N."/>
            <person name="Watson M."/>
            <person name="Adriaenssens E.M."/>
            <person name="Foster-Nyarko E."/>
            <person name="Jarju S."/>
            <person name="Secka A."/>
            <person name="Antonio M."/>
            <person name="Oren A."/>
            <person name="Chaudhuri R.R."/>
            <person name="La Ragione R."/>
            <person name="Hildebrand F."/>
            <person name="Pallen M.J."/>
        </authorList>
    </citation>
    <scope>NUCLEOTIDE SEQUENCE</scope>
    <source>
        <strain evidence="4">6276</strain>
    </source>
</reference>
<dbReference type="Pfam" id="PF04977">
    <property type="entry name" value="DivIC"/>
    <property type="match status" value="1"/>
</dbReference>
<protein>
    <submittedName>
        <fullName evidence="4">Septum formation initiator family protein</fullName>
    </submittedName>
</protein>
<comment type="caution">
    <text evidence="4">The sequence shown here is derived from an EMBL/GenBank/DDBJ whole genome shotgun (WGS) entry which is preliminary data.</text>
</comment>
<organism evidence="4 5">
    <name type="scientific">Candidatus Scatousia excrementigallinarum</name>
    <dbReference type="NCBI Taxonomy" id="2840935"/>
    <lineage>
        <taxon>Bacteria</taxon>
        <taxon>Candidatus Scatousia</taxon>
    </lineage>
</organism>
<feature type="transmembrane region" description="Helical" evidence="3">
    <location>
        <begin position="39"/>
        <end position="63"/>
    </location>
</feature>
<dbReference type="Proteomes" id="UP000823928">
    <property type="component" value="Unassembled WGS sequence"/>
</dbReference>
<evidence type="ECO:0000256" key="1">
    <source>
        <dbReference type="SAM" id="Coils"/>
    </source>
</evidence>
<feature type="region of interest" description="Disordered" evidence="2">
    <location>
        <begin position="1"/>
        <end position="31"/>
    </location>
</feature>
<dbReference type="AlphaFoldDB" id="A0A9D1JPP9"/>
<keyword evidence="3" id="KW-0472">Membrane</keyword>
<keyword evidence="3" id="KW-1133">Transmembrane helix</keyword>
<feature type="compositionally biased region" description="Basic residues" evidence="2">
    <location>
        <begin position="136"/>
        <end position="149"/>
    </location>
</feature>
<name>A0A9D1JPP9_9BACT</name>
<accession>A0A9D1JPP9</accession>
<reference evidence="4" key="1">
    <citation type="submission" date="2020-10" db="EMBL/GenBank/DDBJ databases">
        <authorList>
            <person name="Gilroy R."/>
        </authorList>
    </citation>
    <scope>NUCLEOTIDE SEQUENCE</scope>
    <source>
        <strain evidence="4">6276</strain>
    </source>
</reference>
<dbReference type="EMBL" id="DVIU01000298">
    <property type="protein sequence ID" value="HIS37819.1"/>
    <property type="molecule type" value="Genomic_DNA"/>
</dbReference>
<evidence type="ECO:0000313" key="4">
    <source>
        <dbReference type="EMBL" id="HIS37819.1"/>
    </source>
</evidence>
<feature type="region of interest" description="Disordered" evidence="2">
    <location>
        <begin position="127"/>
        <end position="149"/>
    </location>
</feature>
<keyword evidence="3" id="KW-0812">Transmembrane</keyword>
<gene>
    <name evidence="4" type="ORF">IAC10_14540</name>
</gene>
<feature type="non-terminal residue" evidence="4">
    <location>
        <position position="149"/>
    </location>
</feature>